<proteinExistence type="predicted"/>
<accession>A0A2I0XHU5</accession>
<reference evidence="2 3" key="1">
    <citation type="journal article" date="2016" name="Sci. Rep.">
        <title>The Dendrobium catenatum Lindl. genome sequence provides insights into polysaccharide synthase, floral development and adaptive evolution.</title>
        <authorList>
            <person name="Zhang G.Q."/>
            <person name="Xu Q."/>
            <person name="Bian C."/>
            <person name="Tsai W.C."/>
            <person name="Yeh C.M."/>
            <person name="Liu K.W."/>
            <person name="Yoshida K."/>
            <person name="Zhang L.S."/>
            <person name="Chang S.B."/>
            <person name="Chen F."/>
            <person name="Shi Y."/>
            <person name="Su Y.Y."/>
            <person name="Zhang Y.Q."/>
            <person name="Chen L.J."/>
            <person name="Yin Y."/>
            <person name="Lin M."/>
            <person name="Huang H."/>
            <person name="Deng H."/>
            <person name="Wang Z.W."/>
            <person name="Zhu S.L."/>
            <person name="Zhao X."/>
            <person name="Deng C."/>
            <person name="Niu S.C."/>
            <person name="Huang J."/>
            <person name="Wang M."/>
            <person name="Liu G.H."/>
            <person name="Yang H.J."/>
            <person name="Xiao X.J."/>
            <person name="Hsiao Y.Y."/>
            <person name="Wu W.L."/>
            <person name="Chen Y.Y."/>
            <person name="Mitsuda N."/>
            <person name="Ohme-Takagi M."/>
            <person name="Luo Y.B."/>
            <person name="Van de Peer Y."/>
            <person name="Liu Z.J."/>
        </authorList>
    </citation>
    <scope>NUCLEOTIDE SEQUENCE [LARGE SCALE GENOMIC DNA]</scope>
    <source>
        <tissue evidence="2">The whole plant</tissue>
    </source>
</reference>
<protein>
    <submittedName>
        <fullName evidence="2">Uncharacterized protein</fullName>
    </submittedName>
</protein>
<evidence type="ECO:0000313" key="3">
    <source>
        <dbReference type="Proteomes" id="UP000233837"/>
    </source>
</evidence>
<keyword evidence="3" id="KW-1185">Reference proteome</keyword>
<feature type="region of interest" description="Disordered" evidence="1">
    <location>
        <begin position="40"/>
        <end position="73"/>
    </location>
</feature>
<feature type="compositionally biased region" description="Basic and acidic residues" evidence="1">
    <location>
        <begin position="64"/>
        <end position="73"/>
    </location>
</feature>
<reference evidence="2 3" key="2">
    <citation type="journal article" date="2017" name="Nature">
        <title>The Apostasia genome and the evolution of orchids.</title>
        <authorList>
            <person name="Zhang G.Q."/>
            <person name="Liu K.W."/>
            <person name="Li Z."/>
            <person name="Lohaus R."/>
            <person name="Hsiao Y.Y."/>
            <person name="Niu S.C."/>
            <person name="Wang J.Y."/>
            <person name="Lin Y.C."/>
            <person name="Xu Q."/>
            <person name="Chen L.J."/>
            <person name="Yoshida K."/>
            <person name="Fujiwara S."/>
            <person name="Wang Z.W."/>
            <person name="Zhang Y.Q."/>
            <person name="Mitsuda N."/>
            <person name="Wang M."/>
            <person name="Liu G.H."/>
            <person name="Pecoraro L."/>
            <person name="Huang H.X."/>
            <person name="Xiao X.J."/>
            <person name="Lin M."/>
            <person name="Wu X.Y."/>
            <person name="Wu W.L."/>
            <person name="Chen Y.Y."/>
            <person name="Chang S.B."/>
            <person name="Sakamoto S."/>
            <person name="Ohme-Takagi M."/>
            <person name="Yagi M."/>
            <person name="Zeng S.J."/>
            <person name="Shen C.Y."/>
            <person name="Yeh C.M."/>
            <person name="Luo Y.B."/>
            <person name="Tsai W.C."/>
            <person name="Van de Peer Y."/>
            <person name="Liu Z.J."/>
        </authorList>
    </citation>
    <scope>NUCLEOTIDE SEQUENCE [LARGE SCALE GENOMIC DNA]</scope>
    <source>
        <tissue evidence="2">The whole plant</tissue>
    </source>
</reference>
<sequence>MQTIAATKITLNGKYNKSIASTNNQRPRLPLLRDLAREAAGNSGLARNKLKELPGSPSPMDSTESERDSDSEL</sequence>
<evidence type="ECO:0000256" key="1">
    <source>
        <dbReference type="SAM" id="MobiDB-lite"/>
    </source>
</evidence>
<evidence type="ECO:0000313" key="2">
    <source>
        <dbReference type="EMBL" id="PKU87486.1"/>
    </source>
</evidence>
<gene>
    <name evidence="2" type="ORF">MA16_Dca016672</name>
</gene>
<dbReference type="AlphaFoldDB" id="A0A2I0XHU5"/>
<dbReference type="EMBL" id="KZ501874">
    <property type="protein sequence ID" value="PKU87486.1"/>
    <property type="molecule type" value="Genomic_DNA"/>
</dbReference>
<organism evidence="2 3">
    <name type="scientific">Dendrobium catenatum</name>
    <dbReference type="NCBI Taxonomy" id="906689"/>
    <lineage>
        <taxon>Eukaryota</taxon>
        <taxon>Viridiplantae</taxon>
        <taxon>Streptophyta</taxon>
        <taxon>Embryophyta</taxon>
        <taxon>Tracheophyta</taxon>
        <taxon>Spermatophyta</taxon>
        <taxon>Magnoliopsida</taxon>
        <taxon>Liliopsida</taxon>
        <taxon>Asparagales</taxon>
        <taxon>Orchidaceae</taxon>
        <taxon>Epidendroideae</taxon>
        <taxon>Malaxideae</taxon>
        <taxon>Dendrobiinae</taxon>
        <taxon>Dendrobium</taxon>
    </lineage>
</organism>
<dbReference type="Proteomes" id="UP000233837">
    <property type="component" value="Unassembled WGS sequence"/>
</dbReference>
<name>A0A2I0XHU5_9ASPA</name>